<keyword evidence="2" id="KW-1185">Reference proteome</keyword>
<evidence type="ECO:0000313" key="2">
    <source>
        <dbReference type="Proteomes" id="UP000053097"/>
    </source>
</evidence>
<accession>A0A026VUZ6</accession>
<name>A0A026VUZ6_OOCBI</name>
<gene>
    <name evidence="1" type="ORF">X777_15643</name>
</gene>
<dbReference type="EMBL" id="KK107804">
    <property type="protein sequence ID" value="EZA47577.1"/>
    <property type="molecule type" value="Genomic_DNA"/>
</dbReference>
<organism evidence="1 2">
    <name type="scientific">Ooceraea biroi</name>
    <name type="common">Clonal raider ant</name>
    <name type="synonym">Cerapachys biroi</name>
    <dbReference type="NCBI Taxonomy" id="2015173"/>
    <lineage>
        <taxon>Eukaryota</taxon>
        <taxon>Metazoa</taxon>
        <taxon>Ecdysozoa</taxon>
        <taxon>Arthropoda</taxon>
        <taxon>Hexapoda</taxon>
        <taxon>Insecta</taxon>
        <taxon>Pterygota</taxon>
        <taxon>Neoptera</taxon>
        <taxon>Endopterygota</taxon>
        <taxon>Hymenoptera</taxon>
        <taxon>Apocrita</taxon>
        <taxon>Aculeata</taxon>
        <taxon>Formicoidea</taxon>
        <taxon>Formicidae</taxon>
        <taxon>Dorylinae</taxon>
        <taxon>Ooceraea</taxon>
    </lineage>
</organism>
<dbReference type="AlphaFoldDB" id="A0A026VUZ6"/>
<reference evidence="1 2" key="1">
    <citation type="journal article" date="2014" name="Curr. Biol.">
        <title>The genome of the clonal raider ant Cerapachys biroi.</title>
        <authorList>
            <person name="Oxley P.R."/>
            <person name="Ji L."/>
            <person name="Fetter-Pruneda I."/>
            <person name="McKenzie S.K."/>
            <person name="Li C."/>
            <person name="Hu H."/>
            <person name="Zhang G."/>
            <person name="Kronauer D.J."/>
        </authorList>
    </citation>
    <scope>NUCLEOTIDE SEQUENCE [LARGE SCALE GENOMIC DNA]</scope>
</reference>
<protein>
    <submittedName>
        <fullName evidence="1">Uncharacterized protein</fullName>
    </submittedName>
</protein>
<dbReference type="Proteomes" id="UP000053097">
    <property type="component" value="Unassembled WGS sequence"/>
</dbReference>
<sequence>MFESARSSFDDCAFLTVDFVWVGEGTSPIKPEEFDLSSFFAFLDCCLSVTLFLASSSCPSVFSGKLDASLISTGSSFVRCSTEMPSLLQRPSSGGSFFLGPRFFAFCNMFVISGTLKCSKLADNRSVESVTQDSDSSFSFGGVLAGSSSGSSKCSSANDFFFALRFLVVFEGVESLLELFMSCVSSCSFGTVCNKEDPFKEASVSSLPIFIECSSGDCKTLSLMDNDDVSFVLLLGFTETCGVLSVTTAHCDFLFDTRLDVGSFVSISFSV</sequence>
<evidence type="ECO:0000313" key="1">
    <source>
        <dbReference type="EMBL" id="EZA47577.1"/>
    </source>
</evidence>
<proteinExistence type="predicted"/>